<keyword evidence="1" id="KW-0812">Transmembrane</keyword>
<evidence type="ECO:0000256" key="1">
    <source>
        <dbReference type="SAM" id="Phobius"/>
    </source>
</evidence>
<dbReference type="STRING" id="1817772.A2527_07435"/>
<dbReference type="Proteomes" id="UP000178449">
    <property type="component" value="Unassembled WGS sequence"/>
</dbReference>
<keyword evidence="1" id="KW-0472">Membrane</keyword>
<reference evidence="2 3" key="1">
    <citation type="journal article" date="2016" name="Nat. Commun.">
        <title>Thousands of microbial genomes shed light on interconnected biogeochemical processes in an aquifer system.</title>
        <authorList>
            <person name="Anantharaman K."/>
            <person name="Brown C.T."/>
            <person name="Hug L.A."/>
            <person name="Sharon I."/>
            <person name="Castelle C.J."/>
            <person name="Probst A.J."/>
            <person name="Thomas B.C."/>
            <person name="Singh A."/>
            <person name="Wilkins M.J."/>
            <person name="Karaoz U."/>
            <person name="Brodie E.L."/>
            <person name="Williams K.H."/>
            <person name="Hubbard S.S."/>
            <person name="Banfield J.F."/>
        </authorList>
    </citation>
    <scope>NUCLEOTIDE SEQUENCE [LARGE SCALE GENOMIC DNA]</scope>
</reference>
<protein>
    <recommendedName>
        <fullName evidence="4">DUF4381 domain-containing protein</fullName>
    </recommendedName>
</protein>
<dbReference type="AlphaFoldDB" id="A0A1F6GB63"/>
<sequence length="286" mass="32382">MKWGWVILFGFWAGSLGASPITVETHLLKPHPGLFEPQVWEITAYGPAVDIKLDPLPELPYLIEGPRFERFLKGDLWAQRFTFNLWARQPGEVRLPALNLHYPTDLGEGLSQSMPQTYSVAAPATPPEIRPYAPPIPPQFEAGWIIGALSLCYLSLPLYFLWSPRGPRPIKASPLTPRAKAMNHLAEIEPLIEQDPAQFHFALSHCLKDYLSDQFLLPIQGQTTEEFLHQAQRVKTFSKTERDWFDAYLHLADQVKFAQFEASQELSREALAQVQGFIEAGENHGI</sequence>
<comment type="caution">
    <text evidence="2">The sequence shown here is derived from an EMBL/GenBank/DDBJ whole genome shotgun (WGS) entry which is preliminary data.</text>
</comment>
<evidence type="ECO:0008006" key="4">
    <source>
        <dbReference type="Google" id="ProtNLM"/>
    </source>
</evidence>
<accession>A0A1F6GB63</accession>
<organism evidence="2 3">
    <name type="scientific">Candidatus Lambdaproteobacteria bacterium RIFOXYD2_FULL_50_16</name>
    <dbReference type="NCBI Taxonomy" id="1817772"/>
    <lineage>
        <taxon>Bacteria</taxon>
        <taxon>Pseudomonadati</taxon>
        <taxon>Pseudomonadota</taxon>
        <taxon>Candidatus Lambdaproteobacteria</taxon>
    </lineage>
</organism>
<gene>
    <name evidence="2" type="ORF">A2527_07435</name>
</gene>
<evidence type="ECO:0000313" key="3">
    <source>
        <dbReference type="Proteomes" id="UP000178449"/>
    </source>
</evidence>
<keyword evidence="1" id="KW-1133">Transmembrane helix</keyword>
<feature type="transmembrane region" description="Helical" evidence="1">
    <location>
        <begin position="142"/>
        <end position="162"/>
    </location>
</feature>
<evidence type="ECO:0000313" key="2">
    <source>
        <dbReference type="EMBL" id="OGG95345.1"/>
    </source>
</evidence>
<proteinExistence type="predicted"/>
<name>A0A1F6GB63_9PROT</name>
<dbReference type="EMBL" id="MFNE01000024">
    <property type="protein sequence ID" value="OGG95345.1"/>
    <property type="molecule type" value="Genomic_DNA"/>
</dbReference>